<evidence type="ECO:0000313" key="5">
    <source>
        <dbReference type="EMBL" id="TEA00906.1"/>
    </source>
</evidence>
<dbReference type="Proteomes" id="UP000294844">
    <property type="component" value="Unassembled WGS sequence"/>
</dbReference>
<evidence type="ECO:0000313" key="6">
    <source>
        <dbReference type="Proteomes" id="UP000294844"/>
    </source>
</evidence>
<keyword evidence="1" id="KW-0805">Transcription regulation</keyword>
<sequence>MDAVSPRKRKLGREVAAFGEAYIVFARNNPAQFTVMFGSDLVNRHDPVLLEAQIALWKLHYDTVAIATGKGWGGGVDTTALAFSTWSLSHGMATLECRLPSGMPANRLPEDILHTVLDAVITDGPRSRRVTIHRRSKRRELALSEIRVGGHPPSS</sequence>
<dbReference type="AlphaFoldDB" id="A0A4R8SAJ8"/>
<proteinExistence type="predicted"/>
<gene>
    <name evidence="5" type="ORF">CCUG60883_04527</name>
    <name evidence="4" type="ORF">CCUG60885_04533</name>
</gene>
<comment type="caution">
    <text evidence="4">The sequence shown here is derived from an EMBL/GenBank/DDBJ whole genome shotgun (WGS) entry which is preliminary data.</text>
</comment>
<evidence type="ECO:0000256" key="2">
    <source>
        <dbReference type="ARBA" id="ARBA00023163"/>
    </source>
</evidence>
<keyword evidence="2" id="KW-0804">Transcription</keyword>
<name>A0A4R8SAJ8_9MYCO</name>
<organism evidence="4 7">
    <name type="scientific">Mycobacteroides salmoniphilum</name>
    <dbReference type="NCBI Taxonomy" id="404941"/>
    <lineage>
        <taxon>Bacteria</taxon>
        <taxon>Bacillati</taxon>
        <taxon>Actinomycetota</taxon>
        <taxon>Actinomycetes</taxon>
        <taxon>Mycobacteriales</taxon>
        <taxon>Mycobacteriaceae</taxon>
        <taxon>Mycobacteroides</taxon>
    </lineage>
</organism>
<dbReference type="SUPFAM" id="SSF48498">
    <property type="entry name" value="Tetracyclin repressor-like, C-terminal domain"/>
    <property type="match status" value="1"/>
</dbReference>
<evidence type="ECO:0000259" key="3">
    <source>
        <dbReference type="Pfam" id="PF13305"/>
    </source>
</evidence>
<dbReference type="Proteomes" id="UP000295685">
    <property type="component" value="Unassembled WGS sequence"/>
</dbReference>
<dbReference type="EMBL" id="PECM01000011">
    <property type="protein sequence ID" value="TEA00906.1"/>
    <property type="molecule type" value="Genomic_DNA"/>
</dbReference>
<feature type="domain" description="HTH-type transcriptional regulator MT1864/Rv1816-like C-terminal" evidence="3">
    <location>
        <begin position="15"/>
        <end position="119"/>
    </location>
</feature>
<evidence type="ECO:0000256" key="1">
    <source>
        <dbReference type="ARBA" id="ARBA00023015"/>
    </source>
</evidence>
<keyword evidence="6" id="KW-1185">Reference proteome</keyword>
<dbReference type="Pfam" id="PF13305">
    <property type="entry name" value="TetR_C_33"/>
    <property type="match status" value="1"/>
</dbReference>
<dbReference type="Gene3D" id="1.10.357.10">
    <property type="entry name" value="Tetracycline Repressor, domain 2"/>
    <property type="match status" value="1"/>
</dbReference>
<dbReference type="InterPro" id="IPR036271">
    <property type="entry name" value="Tet_transcr_reg_TetR-rel_C_sf"/>
</dbReference>
<reference evidence="6 7" key="1">
    <citation type="journal article" date="2019" name="Sci. Rep.">
        <title>Extended insight into the Mycobacterium chelonae-abscessus complex through whole genome sequencing of Mycobacterium salmoniphilum outbreak and Mycobacterium salmoniphilum-like strains.</title>
        <authorList>
            <person name="Behra P.R.K."/>
            <person name="Das S."/>
            <person name="Pettersson B.M.F."/>
            <person name="Shirreff L."/>
            <person name="DuCote T."/>
            <person name="Jacobsson K.G."/>
            <person name="Ennis D.G."/>
            <person name="Kirsebom L.A."/>
        </authorList>
    </citation>
    <scope>NUCLEOTIDE SEQUENCE [LARGE SCALE GENOMIC DNA]</scope>
    <source>
        <strain evidence="5 6">CCUG 60883</strain>
        <strain evidence="4 7">CCUG 60885</strain>
    </source>
</reference>
<dbReference type="EMBL" id="PECK01000011">
    <property type="protein sequence ID" value="TDZ91476.1"/>
    <property type="molecule type" value="Genomic_DNA"/>
</dbReference>
<evidence type="ECO:0000313" key="7">
    <source>
        <dbReference type="Proteomes" id="UP000295685"/>
    </source>
</evidence>
<evidence type="ECO:0000313" key="4">
    <source>
        <dbReference type="EMBL" id="TDZ91476.1"/>
    </source>
</evidence>
<protein>
    <recommendedName>
        <fullName evidence="3">HTH-type transcriptional regulator MT1864/Rv1816-like C-terminal domain-containing protein</fullName>
    </recommendedName>
</protein>
<accession>A0A4R8SAJ8</accession>
<dbReference type="InterPro" id="IPR025996">
    <property type="entry name" value="MT1864/Rv1816-like_C"/>
</dbReference>